<organism evidence="1 2">
    <name type="scientific">Eragrostis curvula</name>
    <name type="common">weeping love grass</name>
    <dbReference type="NCBI Taxonomy" id="38414"/>
    <lineage>
        <taxon>Eukaryota</taxon>
        <taxon>Viridiplantae</taxon>
        <taxon>Streptophyta</taxon>
        <taxon>Embryophyta</taxon>
        <taxon>Tracheophyta</taxon>
        <taxon>Spermatophyta</taxon>
        <taxon>Magnoliopsida</taxon>
        <taxon>Liliopsida</taxon>
        <taxon>Poales</taxon>
        <taxon>Poaceae</taxon>
        <taxon>PACMAD clade</taxon>
        <taxon>Chloridoideae</taxon>
        <taxon>Eragrostideae</taxon>
        <taxon>Eragrostidinae</taxon>
        <taxon>Eragrostis</taxon>
    </lineage>
</organism>
<comment type="caution">
    <text evidence="1">The sequence shown here is derived from an EMBL/GenBank/DDBJ whole genome shotgun (WGS) entry which is preliminary data.</text>
</comment>
<dbReference type="InterPro" id="IPR007750">
    <property type="entry name" value="DUF674"/>
</dbReference>
<proteinExistence type="predicted"/>
<keyword evidence="2" id="KW-1185">Reference proteome</keyword>
<feature type="non-terminal residue" evidence="1">
    <location>
        <position position="1"/>
    </location>
</feature>
<name>A0A5J9UEQ3_9POAL</name>
<dbReference type="EMBL" id="RWGY01000026">
    <property type="protein sequence ID" value="TVU21807.1"/>
    <property type="molecule type" value="Genomic_DNA"/>
</dbReference>
<protein>
    <submittedName>
        <fullName evidence="1">Uncharacterized protein</fullName>
    </submittedName>
</protein>
<evidence type="ECO:0000313" key="1">
    <source>
        <dbReference type="EMBL" id="TVU21807.1"/>
    </source>
</evidence>
<reference evidence="1 2" key="1">
    <citation type="journal article" date="2019" name="Sci. Rep.">
        <title>A high-quality genome of Eragrostis curvula grass provides insights into Poaceae evolution and supports new strategies to enhance forage quality.</title>
        <authorList>
            <person name="Carballo J."/>
            <person name="Santos B.A.C.M."/>
            <person name="Zappacosta D."/>
            <person name="Garbus I."/>
            <person name="Selva J.P."/>
            <person name="Gallo C.A."/>
            <person name="Diaz A."/>
            <person name="Albertini E."/>
            <person name="Caccamo M."/>
            <person name="Echenique V."/>
        </authorList>
    </citation>
    <scope>NUCLEOTIDE SEQUENCE [LARGE SCALE GENOMIC DNA]</scope>
    <source>
        <strain evidence="2">cv. Victoria</strain>
        <tissue evidence="1">Leaf</tissue>
    </source>
</reference>
<dbReference type="OrthoDB" id="2014278at2759"/>
<evidence type="ECO:0000313" key="2">
    <source>
        <dbReference type="Proteomes" id="UP000324897"/>
    </source>
</evidence>
<dbReference type="Pfam" id="PF05056">
    <property type="entry name" value="DUF674"/>
    <property type="match status" value="1"/>
</dbReference>
<dbReference type="Proteomes" id="UP000324897">
    <property type="component" value="Unassembled WGS sequence"/>
</dbReference>
<sequence length="79" mass="8167">MATAAATPVLRMKLLVDTTTQRVVFAEAGKDVVDFLFSLLALPVATAVALVGKDSAAGLVRLFNPAIAPNKMLGMIPGV</sequence>
<dbReference type="PANTHER" id="PTHR33103">
    <property type="entry name" value="OS01G0153900 PROTEIN"/>
    <property type="match status" value="1"/>
</dbReference>
<dbReference type="PANTHER" id="PTHR33103:SF19">
    <property type="entry name" value="OS09G0544700 PROTEIN"/>
    <property type="match status" value="1"/>
</dbReference>
<gene>
    <name evidence="1" type="ORF">EJB05_31470</name>
</gene>
<accession>A0A5J9UEQ3</accession>
<dbReference type="AlphaFoldDB" id="A0A5J9UEQ3"/>
<dbReference type="Gramene" id="TVU21807">
    <property type="protein sequence ID" value="TVU21807"/>
    <property type="gene ID" value="EJB05_31470"/>
</dbReference>